<keyword evidence="9 13" id="KW-1133">Transmembrane helix</keyword>
<keyword evidence="12" id="KW-0175">Coiled coil</keyword>
<feature type="domain" description="DUF6576" evidence="15">
    <location>
        <begin position="282"/>
        <end position="319"/>
    </location>
</feature>
<dbReference type="Proteomes" id="UP000315700">
    <property type="component" value="Chromosome"/>
</dbReference>
<feature type="domain" description="Peptidase M50" evidence="14">
    <location>
        <begin position="50"/>
        <end position="202"/>
    </location>
</feature>
<evidence type="ECO:0000256" key="5">
    <source>
        <dbReference type="ARBA" id="ARBA00022692"/>
    </source>
</evidence>
<evidence type="ECO:0000256" key="13">
    <source>
        <dbReference type="SAM" id="Phobius"/>
    </source>
</evidence>
<keyword evidence="6" id="KW-0479">Metal-binding</keyword>
<feature type="transmembrane region" description="Helical" evidence="13">
    <location>
        <begin position="192"/>
        <end position="211"/>
    </location>
</feature>
<feature type="transmembrane region" description="Helical" evidence="13">
    <location>
        <begin position="44"/>
        <end position="65"/>
    </location>
</feature>
<evidence type="ECO:0000256" key="2">
    <source>
        <dbReference type="ARBA" id="ARBA00004141"/>
    </source>
</evidence>
<evidence type="ECO:0000313" key="17">
    <source>
        <dbReference type="Proteomes" id="UP000315700"/>
    </source>
</evidence>
<evidence type="ECO:0000256" key="4">
    <source>
        <dbReference type="ARBA" id="ARBA00022670"/>
    </source>
</evidence>
<evidence type="ECO:0000256" key="11">
    <source>
        <dbReference type="ARBA" id="ARBA00023136"/>
    </source>
</evidence>
<protein>
    <submittedName>
        <fullName evidence="16">Peptidase family M50</fullName>
    </submittedName>
</protein>
<keyword evidence="5 13" id="KW-0812">Transmembrane</keyword>
<keyword evidence="10" id="KW-0482">Metalloprotease</keyword>
<feature type="coiled-coil region" evidence="12">
    <location>
        <begin position="270"/>
        <end position="297"/>
    </location>
</feature>
<comment type="cofactor">
    <cofactor evidence="1">
        <name>Zn(2+)</name>
        <dbReference type="ChEBI" id="CHEBI:29105"/>
    </cofactor>
</comment>
<reference evidence="16 17" key="1">
    <citation type="submission" date="2019-02" db="EMBL/GenBank/DDBJ databases">
        <title>Deep-cultivation of Planctomycetes and their phenomic and genomic characterization uncovers novel biology.</title>
        <authorList>
            <person name="Wiegand S."/>
            <person name="Jogler M."/>
            <person name="Boedeker C."/>
            <person name="Pinto D."/>
            <person name="Vollmers J."/>
            <person name="Rivas-Marin E."/>
            <person name="Kohn T."/>
            <person name="Peeters S.H."/>
            <person name="Heuer A."/>
            <person name="Rast P."/>
            <person name="Oberbeckmann S."/>
            <person name="Bunk B."/>
            <person name="Jeske O."/>
            <person name="Meyerdierks A."/>
            <person name="Storesund J.E."/>
            <person name="Kallscheuer N."/>
            <person name="Luecker S."/>
            <person name="Lage O.M."/>
            <person name="Pohl T."/>
            <person name="Merkel B.J."/>
            <person name="Hornburger P."/>
            <person name="Mueller R.-W."/>
            <person name="Bruemmer F."/>
            <person name="Labrenz M."/>
            <person name="Spormann A.M."/>
            <person name="Op den Camp H."/>
            <person name="Overmann J."/>
            <person name="Amann R."/>
            <person name="Jetten M.S.M."/>
            <person name="Mascher T."/>
            <person name="Medema M.H."/>
            <person name="Devos D.P."/>
            <person name="Kaster A.-K."/>
            <person name="Ovreas L."/>
            <person name="Rohde M."/>
            <person name="Galperin M.Y."/>
            <person name="Jogler C."/>
        </authorList>
    </citation>
    <scope>NUCLEOTIDE SEQUENCE [LARGE SCALE GENOMIC DNA]</scope>
    <source>
        <strain evidence="16 17">Pan44</strain>
    </source>
</reference>
<dbReference type="InterPro" id="IPR008915">
    <property type="entry name" value="Peptidase_M50"/>
</dbReference>
<evidence type="ECO:0000259" key="14">
    <source>
        <dbReference type="Pfam" id="PF02163"/>
    </source>
</evidence>
<evidence type="ECO:0000259" key="15">
    <source>
        <dbReference type="Pfam" id="PF20216"/>
    </source>
</evidence>
<dbReference type="GO" id="GO:0016020">
    <property type="term" value="C:membrane"/>
    <property type="evidence" value="ECO:0007669"/>
    <property type="project" value="UniProtKB-SubCell"/>
</dbReference>
<comment type="subcellular location">
    <subcellularLocation>
        <location evidence="2">Membrane</location>
        <topology evidence="2">Multi-pass membrane protein</topology>
    </subcellularLocation>
</comment>
<feature type="transmembrane region" description="Helical" evidence="13">
    <location>
        <begin position="102"/>
        <end position="121"/>
    </location>
</feature>
<evidence type="ECO:0000313" key="16">
    <source>
        <dbReference type="EMBL" id="QDT56334.1"/>
    </source>
</evidence>
<evidence type="ECO:0000256" key="6">
    <source>
        <dbReference type="ARBA" id="ARBA00022723"/>
    </source>
</evidence>
<gene>
    <name evidence="16" type="ORF">Pan44_43870</name>
</gene>
<dbReference type="GO" id="GO:0046872">
    <property type="term" value="F:metal ion binding"/>
    <property type="evidence" value="ECO:0007669"/>
    <property type="project" value="UniProtKB-KW"/>
</dbReference>
<proteinExistence type="inferred from homology"/>
<evidence type="ECO:0000256" key="9">
    <source>
        <dbReference type="ARBA" id="ARBA00022989"/>
    </source>
</evidence>
<keyword evidence="11 13" id="KW-0472">Membrane</keyword>
<feature type="transmembrane region" description="Helical" evidence="13">
    <location>
        <begin position="20"/>
        <end position="37"/>
    </location>
</feature>
<comment type="similarity">
    <text evidence="3">Belongs to the peptidase M50B family.</text>
</comment>
<keyword evidence="4" id="KW-0645">Protease</keyword>
<evidence type="ECO:0000256" key="12">
    <source>
        <dbReference type="SAM" id="Coils"/>
    </source>
</evidence>
<dbReference type="Pfam" id="PF02163">
    <property type="entry name" value="Peptidase_M50"/>
    <property type="match status" value="1"/>
</dbReference>
<evidence type="ECO:0000256" key="8">
    <source>
        <dbReference type="ARBA" id="ARBA00022833"/>
    </source>
</evidence>
<evidence type="ECO:0000256" key="10">
    <source>
        <dbReference type="ARBA" id="ARBA00023049"/>
    </source>
</evidence>
<dbReference type="InParanoid" id="A0A517SJN4"/>
<dbReference type="InterPro" id="IPR046483">
    <property type="entry name" value="DUF6576"/>
</dbReference>
<feature type="transmembrane region" description="Helical" evidence="13">
    <location>
        <begin position="217"/>
        <end position="236"/>
    </location>
</feature>
<evidence type="ECO:0000256" key="7">
    <source>
        <dbReference type="ARBA" id="ARBA00022801"/>
    </source>
</evidence>
<dbReference type="PANTHER" id="PTHR39188:SF3">
    <property type="entry name" value="STAGE IV SPORULATION PROTEIN FB"/>
    <property type="match status" value="1"/>
</dbReference>
<name>A0A517SJN4_9PLAN</name>
<keyword evidence="17" id="KW-1185">Reference proteome</keyword>
<evidence type="ECO:0000256" key="3">
    <source>
        <dbReference type="ARBA" id="ARBA00007931"/>
    </source>
</evidence>
<accession>A0A517SJN4</accession>
<dbReference type="AlphaFoldDB" id="A0A517SJN4"/>
<dbReference type="GO" id="GO:0006508">
    <property type="term" value="P:proteolysis"/>
    <property type="evidence" value="ECO:0007669"/>
    <property type="project" value="UniProtKB-KW"/>
</dbReference>
<dbReference type="RefSeq" id="WP_145033673.1">
    <property type="nucleotide sequence ID" value="NZ_CP036271.1"/>
</dbReference>
<organism evidence="16 17">
    <name type="scientific">Caulifigura coniformis</name>
    <dbReference type="NCBI Taxonomy" id="2527983"/>
    <lineage>
        <taxon>Bacteria</taxon>
        <taxon>Pseudomonadati</taxon>
        <taxon>Planctomycetota</taxon>
        <taxon>Planctomycetia</taxon>
        <taxon>Planctomycetales</taxon>
        <taxon>Planctomycetaceae</taxon>
        <taxon>Caulifigura</taxon>
    </lineage>
</organism>
<keyword evidence="8" id="KW-0862">Zinc</keyword>
<dbReference type="EMBL" id="CP036271">
    <property type="protein sequence ID" value="QDT56334.1"/>
    <property type="molecule type" value="Genomic_DNA"/>
</dbReference>
<dbReference type="PANTHER" id="PTHR39188">
    <property type="entry name" value="MEMBRANE-ASSOCIATED ZINC METALLOPROTEASE M50B"/>
    <property type="match status" value="1"/>
</dbReference>
<sequence>MDSRSTPFFLSFPLGTWFQTQVRVSLFFFLVLIYCLLEHPPAVGATIFGLLFVSVLAHEFGHIFAARWSGGEGEDILMWPLGGLAYVRPANNTSSELLTHGAGPLTNAVLCGGCLAGLVAMGRPIKADIFSLLTLPAVEWQSSIGRDVLVLAASINFKLFCVNLLPALPMDGGQITYAIARTQGDAPEMRQFVLRLGMVVSIGLVLFGWLVNDTTPIVLAFFLVVINLHEHFILALTDQWSDGFAGAEFGASLRDDEESPKPGVIARWRMRRAQERQEREAEERIQTERKVDELLAKVHSEGMNSLTDAEKRFLTRASQRYRNQEH</sequence>
<dbReference type="GO" id="GO:0008237">
    <property type="term" value="F:metallopeptidase activity"/>
    <property type="evidence" value="ECO:0007669"/>
    <property type="project" value="UniProtKB-KW"/>
</dbReference>
<evidence type="ECO:0000256" key="1">
    <source>
        <dbReference type="ARBA" id="ARBA00001947"/>
    </source>
</evidence>
<dbReference type="KEGG" id="ccos:Pan44_43870"/>
<dbReference type="OrthoDB" id="211880at2"/>
<dbReference type="Pfam" id="PF20216">
    <property type="entry name" value="DUF6576"/>
    <property type="match status" value="1"/>
</dbReference>
<keyword evidence="7" id="KW-0378">Hydrolase</keyword>